<comment type="similarity">
    <text evidence="2">Belongs to the type-1 OGG1 family.</text>
</comment>
<dbReference type="SUPFAM" id="SSF48150">
    <property type="entry name" value="DNA-glycosylase"/>
    <property type="match status" value="1"/>
</dbReference>
<proteinExistence type="inferred from homology"/>
<dbReference type="SMART" id="SM00478">
    <property type="entry name" value="ENDO3c"/>
    <property type="match status" value="1"/>
</dbReference>
<evidence type="ECO:0000256" key="1">
    <source>
        <dbReference type="ARBA" id="ARBA00004123"/>
    </source>
</evidence>
<feature type="compositionally biased region" description="Basic residues" evidence="12">
    <location>
        <begin position="414"/>
        <end position="424"/>
    </location>
</feature>
<dbReference type="InterPro" id="IPR003265">
    <property type="entry name" value="HhH-GPD_domain"/>
</dbReference>
<dbReference type="Gene3D" id="1.10.1670.10">
    <property type="entry name" value="Helix-hairpin-Helix base-excision DNA repair enzymes (C-terminal)"/>
    <property type="match status" value="1"/>
</dbReference>
<keyword evidence="4" id="KW-0227">DNA damage</keyword>
<keyword evidence="10" id="KW-0326">Glycosidase</keyword>
<dbReference type="GO" id="GO:0006289">
    <property type="term" value="P:nucleotide-excision repair"/>
    <property type="evidence" value="ECO:0007669"/>
    <property type="project" value="InterPro"/>
</dbReference>
<name>A0A8H3BA71_9AGAM</name>
<dbReference type="PANTHER" id="PTHR10242:SF2">
    <property type="entry name" value="N-GLYCOSYLASE_DNA LYASE"/>
    <property type="match status" value="1"/>
</dbReference>
<dbReference type="GO" id="GO:0034039">
    <property type="term" value="F:8-oxo-7,8-dihydroguanine DNA N-glycosylase activity"/>
    <property type="evidence" value="ECO:0007669"/>
    <property type="project" value="TreeGrafter"/>
</dbReference>
<feature type="region of interest" description="Disordered" evidence="12">
    <location>
        <begin position="351"/>
        <end position="424"/>
    </location>
</feature>
<evidence type="ECO:0000313" key="14">
    <source>
        <dbReference type="EMBL" id="CAE6450856.1"/>
    </source>
</evidence>
<dbReference type="SUPFAM" id="SSF55945">
    <property type="entry name" value="TATA-box binding protein-like"/>
    <property type="match status" value="1"/>
</dbReference>
<dbReference type="InterPro" id="IPR023170">
    <property type="entry name" value="HhH_base_excis_C"/>
</dbReference>
<dbReference type="Pfam" id="PF07934">
    <property type="entry name" value="OGG_N"/>
    <property type="match status" value="1"/>
</dbReference>
<evidence type="ECO:0000256" key="10">
    <source>
        <dbReference type="ARBA" id="ARBA00023295"/>
    </source>
</evidence>
<dbReference type="GO" id="GO:0003684">
    <property type="term" value="F:damaged DNA binding"/>
    <property type="evidence" value="ECO:0007669"/>
    <property type="project" value="InterPro"/>
</dbReference>
<dbReference type="Gene3D" id="3.30.310.40">
    <property type="match status" value="1"/>
</dbReference>
<keyword evidence="8" id="KW-0539">Nucleus</keyword>
<dbReference type="GO" id="GO:0006285">
    <property type="term" value="P:base-excision repair, AP site formation"/>
    <property type="evidence" value="ECO:0007669"/>
    <property type="project" value="TreeGrafter"/>
</dbReference>
<evidence type="ECO:0000259" key="13">
    <source>
        <dbReference type="SMART" id="SM00478"/>
    </source>
</evidence>
<gene>
    <name evidence="14" type="ORF">RDB_LOCUS86805</name>
</gene>
<dbReference type="Pfam" id="PF00730">
    <property type="entry name" value="HhH-GPD"/>
    <property type="match status" value="1"/>
</dbReference>
<sequence length="424" mass="47510">MASVFKSIQLPIAQLNLKAVLKCGQSFRWTVVPLNHTQQDLGESKPHDLPTEEWRLTLEDRVVCLRQTTTELLYKAHFTAKSALKLSGDDGDSTLVWLRDYFQLNIDLEALYTDWGKRDTVFQKVAPRFVGIRILRQDPWENLVSFICSQNNHISRITSMVHSLCVNFSPPICSSSELPGAPLDASWHPFPSPKALADSNVEAKLRELGFGYRAKYIQKTAAMLCDKYEDPMEALLELRQLSTSEARERLLEFHGVGPKVADCILLMSLDKTEVVPVDTHVQQIATKMYGFRSQGKQPKAMNPRLYSEIAKKFTDTWGPYAGWAHSVLFTADLKSFANFGLESTSAAMAQDSTLPLPSPAPMDEQPSVPIKSNNSSRKSAPRKRKLETASTTDLKTDEGTTEEAPEGATLAERVKRRRRQGSHA</sequence>
<feature type="domain" description="HhH-GPD" evidence="13">
    <location>
        <begin position="148"/>
        <end position="332"/>
    </location>
</feature>
<keyword evidence="7" id="KW-0456">Lyase</keyword>
<dbReference type="Gene3D" id="1.10.340.30">
    <property type="entry name" value="Hypothetical protein, domain 2"/>
    <property type="match status" value="1"/>
</dbReference>
<dbReference type="FunFam" id="1.10.1670.10:FF:000005">
    <property type="entry name" value="N-glycosylase/DNA lyase OGG1"/>
    <property type="match status" value="1"/>
</dbReference>
<evidence type="ECO:0000256" key="11">
    <source>
        <dbReference type="ARBA" id="ARBA00044632"/>
    </source>
</evidence>
<dbReference type="CDD" id="cd00056">
    <property type="entry name" value="ENDO3c"/>
    <property type="match status" value="1"/>
</dbReference>
<dbReference type="InterPro" id="IPR011257">
    <property type="entry name" value="DNA_glycosylase"/>
</dbReference>
<evidence type="ECO:0000256" key="2">
    <source>
        <dbReference type="ARBA" id="ARBA00010679"/>
    </source>
</evidence>
<accession>A0A8H3BA71</accession>
<comment type="catalytic activity">
    <reaction evidence="11">
        <text>2'-deoxyribonucleotide-(2'-deoxyribose 5'-phosphate)-2'-deoxyribonucleotide-DNA = a 3'-end 2'-deoxyribonucleotide-(2,3-dehydro-2,3-deoxyribose 5'-phosphate)-DNA + a 5'-end 5'-phospho-2'-deoxyribonucleoside-DNA + H(+)</text>
        <dbReference type="Rhea" id="RHEA:66592"/>
        <dbReference type="Rhea" id="RHEA-COMP:13180"/>
        <dbReference type="Rhea" id="RHEA-COMP:16897"/>
        <dbReference type="Rhea" id="RHEA-COMP:17067"/>
        <dbReference type="ChEBI" id="CHEBI:15378"/>
        <dbReference type="ChEBI" id="CHEBI:136412"/>
        <dbReference type="ChEBI" id="CHEBI:157695"/>
        <dbReference type="ChEBI" id="CHEBI:167181"/>
        <dbReference type="EC" id="4.2.99.18"/>
    </reaction>
</comment>
<dbReference type="EMBL" id="CAJMWT010002693">
    <property type="protein sequence ID" value="CAE6450856.1"/>
    <property type="molecule type" value="Genomic_DNA"/>
</dbReference>
<comment type="caution">
    <text evidence="14">The sequence shown here is derived from an EMBL/GenBank/DDBJ whole genome shotgun (WGS) entry which is preliminary data.</text>
</comment>
<dbReference type="PANTHER" id="PTHR10242">
    <property type="entry name" value="8-OXOGUANINE DNA GLYCOSYLASE"/>
    <property type="match status" value="1"/>
</dbReference>
<dbReference type="GO" id="GO:0140078">
    <property type="term" value="F:class I DNA-(apurinic or apyrimidinic site) endonuclease activity"/>
    <property type="evidence" value="ECO:0007669"/>
    <property type="project" value="UniProtKB-EC"/>
</dbReference>
<dbReference type="Proteomes" id="UP000663843">
    <property type="component" value="Unassembled WGS sequence"/>
</dbReference>
<evidence type="ECO:0000256" key="9">
    <source>
        <dbReference type="ARBA" id="ARBA00023268"/>
    </source>
</evidence>
<dbReference type="EC" id="4.2.99.18" evidence="3"/>
<dbReference type="GO" id="GO:0005634">
    <property type="term" value="C:nucleus"/>
    <property type="evidence" value="ECO:0007669"/>
    <property type="project" value="UniProtKB-SubCell"/>
</dbReference>
<evidence type="ECO:0000256" key="8">
    <source>
        <dbReference type="ARBA" id="ARBA00023242"/>
    </source>
</evidence>
<dbReference type="InterPro" id="IPR052054">
    <property type="entry name" value="Oxidative_DNA_repair_enzyme"/>
</dbReference>
<keyword evidence="9" id="KW-0511">Multifunctional enzyme</keyword>
<evidence type="ECO:0000256" key="6">
    <source>
        <dbReference type="ARBA" id="ARBA00023204"/>
    </source>
</evidence>
<keyword evidence="5" id="KW-0378">Hydrolase</keyword>
<protein>
    <recommendedName>
        <fullName evidence="3">DNA-(apurinic or apyrimidinic site) lyase</fullName>
        <ecNumber evidence="3">4.2.99.18</ecNumber>
    </recommendedName>
</protein>
<evidence type="ECO:0000313" key="15">
    <source>
        <dbReference type="Proteomes" id="UP000663843"/>
    </source>
</evidence>
<evidence type="ECO:0000256" key="4">
    <source>
        <dbReference type="ARBA" id="ARBA00022763"/>
    </source>
</evidence>
<organism evidence="14 15">
    <name type="scientific">Rhizoctonia solani</name>
    <dbReference type="NCBI Taxonomy" id="456999"/>
    <lineage>
        <taxon>Eukaryota</taxon>
        <taxon>Fungi</taxon>
        <taxon>Dikarya</taxon>
        <taxon>Basidiomycota</taxon>
        <taxon>Agaricomycotina</taxon>
        <taxon>Agaricomycetes</taxon>
        <taxon>Cantharellales</taxon>
        <taxon>Ceratobasidiaceae</taxon>
        <taxon>Rhizoctonia</taxon>
    </lineage>
</organism>
<evidence type="ECO:0000256" key="12">
    <source>
        <dbReference type="SAM" id="MobiDB-lite"/>
    </source>
</evidence>
<dbReference type="InterPro" id="IPR012904">
    <property type="entry name" value="OGG_N"/>
</dbReference>
<evidence type="ECO:0000256" key="3">
    <source>
        <dbReference type="ARBA" id="ARBA00012720"/>
    </source>
</evidence>
<evidence type="ECO:0000256" key="5">
    <source>
        <dbReference type="ARBA" id="ARBA00022801"/>
    </source>
</evidence>
<dbReference type="AlphaFoldDB" id="A0A8H3BA71"/>
<reference evidence="14" key="1">
    <citation type="submission" date="2021-01" db="EMBL/GenBank/DDBJ databases">
        <authorList>
            <person name="Kaushik A."/>
        </authorList>
    </citation>
    <scope>NUCLEOTIDE SEQUENCE</scope>
    <source>
        <strain evidence="14">AG2-2IIIB</strain>
    </source>
</reference>
<keyword evidence="6" id="KW-0234">DNA repair</keyword>
<comment type="subcellular location">
    <subcellularLocation>
        <location evidence="1">Nucleus</location>
    </subcellularLocation>
</comment>
<evidence type="ECO:0000256" key="7">
    <source>
        <dbReference type="ARBA" id="ARBA00023239"/>
    </source>
</evidence>